<evidence type="ECO:0000313" key="2">
    <source>
        <dbReference type="Proteomes" id="UP000094893"/>
    </source>
</evidence>
<dbReference type="AlphaFoldDB" id="A0A1C2IHQ8"/>
<organism evidence="1 2">
    <name type="scientific">Acidithiobacillus thiooxidans</name>
    <name type="common">Thiobacillus thiooxidans</name>
    <dbReference type="NCBI Taxonomy" id="930"/>
    <lineage>
        <taxon>Bacteria</taxon>
        <taxon>Pseudomonadati</taxon>
        <taxon>Pseudomonadota</taxon>
        <taxon>Acidithiobacillia</taxon>
        <taxon>Acidithiobacillales</taxon>
        <taxon>Acidithiobacillaceae</taxon>
        <taxon>Acidithiobacillus</taxon>
    </lineage>
</organism>
<accession>A0A1C2IHQ8</accession>
<evidence type="ECO:0000313" key="1">
    <source>
        <dbReference type="EMBL" id="OCX75358.1"/>
    </source>
</evidence>
<proteinExistence type="predicted"/>
<dbReference type="Proteomes" id="UP000094893">
    <property type="component" value="Unassembled WGS sequence"/>
</dbReference>
<protein>
    <submittedName>
        <fullName evidence="1">Uncharacterized protein</fullName>
    </submittedName>
</protein>
<comment type="caution">
    <text evidence="1">The sequence shown here is derived from an EMBL/GenBank/DDBJ whole genome shotgun (WGS) entry which is preliminary data.</text>
</comment>
<gene>
    <name evidence="1" type="ORF">A6P07_04285</name>
</gene>
<dbReference type="EMBL" id="LWSA01000042">
    <property type="protein sequence ID" value="OCX75358.1"/>
    <property type="molecule type" value="Genomic_DNA"/>
</dbReference>
<reference evidence="1 2" key="1">
    <citation type="journal article" date="2016" name="Int. J. Mol. Sci.">
        <title>Comparative genomics of the extreme acidophile Acidithiobacillus thiooxidans reveals intraspecific divergence and niche adaptation.</title>
        <authorList>
            <person name="Zhang X."/>
            <person name="Feng X."/>
            <person name="Tao J."/>
            <person name="Ma L."/>
            <person name="Xiao Y."/>
            <person name="Liang Y."/>
            <person name="Liu X."/>
            <person name="Yin H."/>
        </authorList>
    </citation>
    <scope>NUCLEOTIDE SEQUENCE [LARGE SCALE GENOMIC DNA]</scope>
    <source>
        <strain evidence="1 2">A02</strain>
    </source>
</reference>
<name>A0A1C2IHQ8_ACITH</name>
<sequence length="129" mass="14663">MVMMFWLAVDSDSIESLVGLRGIEQRLRPHAAWSMSVTVPENGMPESPHLPMTVRHKEGWQQKNRVAWPVKRVVPEAGISGLPHWLMTVLCKAGQRKRRHAAWSVRMTVPVVDILGSPHWQGSWNSQKP</sequence>